<dbReference type="PROSITE" id="PS00674">
    <property type="entry name" value="AAA"/>
    <property type="match status" value="1"/>
</dbReference>
<evidence type="ECO:0000256" key="3">
    <source>
        <dbReference type="ARBA" id="ARBA00022840"/>
    </source>
</evidence>
<dbReference type="PANTHER" id="PTHR45991">
    <property type="entry name" value="PACHYTENE CHECKPOINT PROTEIN 2"/>
    <property type="match status" value="1"/>
</dbReference>
<sequence>MCVTWNRLILLHGPPGSGKTSLCRALAQKLSIRLSKRFSHCQLVEINSHSLFSKWFSESGKLVGRMFDEILQMLADEDTFIVVLIDEIESLTSARKGAASGNEPSDSLRVVNALLTALDKLRFKNNVIVLTTSNLLEAMDPAFLDRADIKQYVGAPKTQAIYTILRTCLNELIRCGLIDEQTEIATAEEASLTLFSQPCFASSRLWRIAEECTDFSGRTLRRLPVLMHAAYIQKESCSLMEALKALELVVEDEKRARKELAVD</sequence>
<dbReference type="GO" id="GO:0007131">
    <property type="term" value="P:reciprocal meiotic recombination"/>
    <property type="evidence" value="ECO:0007669"/>
    <property type="project" value="TreeGrafter"/>
</dbReference>
<dbReference type="AlphaFoldDB" id="A0A3N4KKZ9"/>
<organism evidence="7 8">
    <name type="scientific">Morchella conica CCBAS932</name>
    <dbReference type="NCBI Taxonomy" id="1392247"/>
    <lineage>
        <taxon>Eukaryota</taxon>
        <taxon>Fungi</taxon>
        <taxon>Dikarya</taxon>
        <taxon>Ascomycota</taxon>
        <taxon>Pezizomycotina</taxon>
        <taxon>Pezizomycetes</taxon>
        <taxon>Pezizales</taxon>
        <taxon>Morchellaceae</taxon>
        <taxon>Morchella</taxon>
    </lineage>
</organism>
<dbReference type="OrthoDB" id="5925at2759"/>
<evidence type="ECO:0000259" key="6">
    <source>
        <dbReference type="SMART" id="SM00382"/>
    </source>
</evidence>
<dbReference type="GO" id="GO:0005634">
    <property type="term" value="C:nucleus"/>
    <property type="evidence" value="ECO:0007669"/>
    <property type="project" value="TreeGrafter"/>
</dbReference>
<protein>
    <submittedName>
        <fullName evidence="7">AAA ATPase</fullName>
    </submittedName>
</protein>
<accession>A0A3N4KKZ9</accession>
<dbReference type="Proteomes" id="UP000277580">
    <property type="component" value="Unassembled WGS sequence"/>
</dbReference>
<dbReference type="InterPro" id="IPR003593">
    <property type="entry name" value="AAA+_ATPase"/>
</dbReference>
<dbReference type="GO" id="GO:0005694">
    <property type="term" value="C:chromosome"/>
    <property type="evidence" value="ECO:0007669"/>
    <property type="project" value="TreeGrafter"/>
</dbReference>
<keyword evidence="2 5" id="KW-0547">Nucleotide-binding</keyword>
<dbReference type="STRING" id="1392247.A0A3N4KKZ9"/>
<evidence type="ECO:0000256" key="1">
    <source>
        <dbReference type="ARBA" id="ARBA00007271"/>
    </source>
</evidence>
<dbReference type="InterPro" id="IPR044539">
    <property type="entry name" value="Pch2-like"/>
</dbReference>
<dbReference type="InParanoid" id="A0A3N4KKZ9"/>
<dbReference type="GO" id="GO:0005524">
    <property type="term" value="F:ATP binding"/>
    <property type="evidence" value="ECO:0007669"/>
    <property type="project" value="UniProtKB-KW"/>
</dbReference>
<dbReference type="GO" id="GO:0051598">
    <property type="term" value="P:meiotic recombination checkpoint signaling"/>
    <property type="evidence" value="ECO:0007669"/>
    <property type="project" value="TreeGrafter"/>
</dbReference>
<keyword evidence="8" id="KW-1185">Reference proteome</keyword>
<feature type="domain" description="AAA+ ATPase" evidence="6">
    <location>
        <begin position="5"/>
        <end position="157"/>
    </location>
</feature>
<name>A0A3N4KKZ9_9PEZI</name>
<proteinExistence type="inferred from homology"/>
<keyword evidence="4" id="KW-0469">Meiosis</keyword>
<evidence type="ECO:0000313" key="7">
    <source>
        <dbReference type="EMBL" id="RPB11234.1"/>
    </source>
</evidence>
<reference evidence="7 8" key="1">
    <citation type="journal article" date="2018" name="Nat. Ecol. Evol.">
        <title>Pezizomycetes genomes reveal the molecular basis of ectomycorrhizal truffle lifestyle.</title>
        <authorList>
            <person name="Murat C."/>
            <person name="Payen T."/>
            <person name="Noel B."/>
            <person name="Kuo A."/>
            <person name="Morin E."/>
            <person name="Chen J."/>
            <person name="Kohler A."/>
            <person name="Krizsan K."/>
            <person name="Balestrini R."/>
            <person name="Da Silva C."/>
            <person name="Montanini B."/>
            <person name="Hainaut M."/>
            <person name="Levati E."/>
            <person name="Barry K.W."/>
            <person name="Belfiori B."/>
            <person name="Cichocki N."/>
            <person name="Clum A."/>
            <person name="Dockter R.B."/>
            <person name="Fauchery L."/>
            <person name="Guy J."/>
            <person name="Iotti M."/>
            <person name="Le Tacon F."/>
            <person name="Lindquist E.A."/>
            <person name="Lipzen A."/>
            <person name="Malagnac F."/>
            <person name="Mello A."/>
            <person name="Molinier V."/>
            <person name="Miyauchi S."/>
            <person name="Poulain J."/>
            <person name="Riccioni C."/>
            <person name="Rubini A."/>
            <person name="Sitrit Y."/>
            <person name="Splivallo R."/>
            <person name="Traeger S."/>
            <person name="Wang M."/>
            <person name="Zifcakova L."/>
            <person name="Wipf D."/>
            <person name="Zambonelli A."/>
            <person name="Paolocci F."/>
            <person name="Nowrousian M."/>
            <person name="Ottonello S."/>
            <person name="Baldrian P."/>
            <person name="Spatafora J.W."/>
            <person name="Henrissat B."/>
            <person name="Nagy L.G."/>
            <person name="Aury J.M."/>
            <person name="Wincker P."/>
            <person name="Grigoriev I.V."/>
            <person name="Bonfante P."/>
            <person name="Martin F.M."/>
        </authorList>
    </citation>
    <scope>NUCLEOTIDE SEQUENCE [LARGE SCALE GENOMIC DNA]</scope>
    <source>
        <strain evidence="7 8">CCBAS932</strain>
    </source>
</reference>
<evidence type="ECO:0000256" key="2">
    <source>
        <dbReference type="ARBA" id="ARBA00022741"/>
    </source>
</evidence>
<dbReference type="InterPro" id="IPR003959">
    <property type="entry name" value="ATPase_AAA_core"/>
</dbReference>
<dbReference type="GO" id="GO:0016887">
    <property type="term" value="F:ATP hydrolysis activity"/>
    <property type="evidence" value="ECO:0007669"/>
    <property type="project" value="InterPro"/>
</dbReference>
<evidence type="ECO:0000313" key="8">
    <source>
        <dbReference type="Proteomes" id="UP000277580"/>
    </source>
</evidence>
<dbReference type="SMART" id="SM00382">
    <property type="entry name" value="AAA"/>
    <property type="match status" value="1"/>
</dbReference>
<gene>
    <name evidence="7" type="ORF">P167DRAFT_554114</name>
</gene>
<dbReference type="Pfam" id="PF23242">
    <property type="entry name" value="AAA_lid_TRIP13_C"/>
    <property type="match status" value="1"/>
</dbReference>
<dbReference type="PRINTS" id="PR00830">
    <property type="entry name" value="ENDOLAPTASE"/>
</dbReference>
<dbReference type="SUPFAM" id="SSF52540">
    <property type="entry name" value="P-loop containing nucleoside triphosphate hydrolases"/>
    <property type="match status" value="1"/>
</dbReference>
<dbReference type="InterPro" id="IPR027417">
    <property type="entry name" value="P-loop_NTPase"/>
</dbReference>
<dbReference type="PANTHER" id="PTHR45991:SF1">
    <property type="entry name" value="PACHYTENE CHECKPOINT PROTEIN 2 HOMOLOG"/>
    <property type="match status" value="1"/>
</dbReference>
<comment type="similarity">
    <text evidence="1">Belongs to the AAA ATPase family. PCH2 subfamily.</text>
</comment>
<dbReference type="Gene3D" id="3.40.50.300">
    <property type="entry name" value="P-loop containing nucleotide triphosphate hydrolases"/>
    <property type="match status" value="1"/>
</dbReference>
<evidence type="ECO:0000256" key="5">
    <source>
        <dbReference type="RuleBase" id="RU003651"/>
    </source>
</evidence>
<dbReference type="InterPro" id="IPR003960">
    <property type="entry name" value="ATPase_AAA_CS"/>
</dbReference>
<dbReference type="InterPro" id="IPR058249">
    <property type="entry name" value="Pch2_C"/>
</dbReference>
<dbReference type="Pfam" id="PF00004">
    <property type="entry name" value="AAA"/>
    <property type="match status" value="1"/>
</dbReference>
<dbReference type="EMBL" id="ML119137">
    <property type="protein sequence ID" value="RPB11234.1"/>
    <property type="molecule type" value="Genomic_DNA"/>
</dbReference>
<keyword evidence="3 5" id="KW-0067">ATP-binding</keyword>
<evidence type="ECO:0000256" key="4">
    <source>
        <dbReference type="ARBA" id="ARBA00023254"/>
    </source>
</evidence>